<keyword evidence="1" id="KW-0472">Membrane</keyword>
<protein>
    <submittedName>
        <fullName evidence="2">Uncharacterized protein</fullName>
    </submittedName>
</protein>
<comment type="caution">
    <text evidence="2">The sequence shown here is derived from an EMBL/GenBank/DDBJ whole genome shotgun (WGS) entry which is preliminary data.</text>
</comment>
<reference evidence="2 3" key="1">
    <citation type="journal article" date="2018" name="IMA Fungus">
        <title>IMA Genome-F 10: Nine draft genome sequences of Claviceps purpurea s.lat., including C. arundinis, C. humidiphila, and C. cf. spartinae, pseudomolecules for the pitch canker pathogen Fusarium circinatum, draft genome of Davidsoniella eucalypti, Grosmannia galeiformis, Quambalaria eucalypti, and Teratosphaeria destructans.</title>
        <authorList>
            <person name="Wingfield B.D."/>
            <person name="Liu M."/>
            <person name="Nguyen H.D."/>
            <person name="Lane F.A."/>
            <person name="Morgan S.W."/>
            <person name="De Vos L."/>
            <person name="Wilken P.M."/>
            <person name="Duong T.A."/>
            <person name="Aylward J."/>
            <person name="Coetzee M.P."/>
            <person name="Dadej K."/>
            <person name="De Beer Z.W."/>
            <person name="Findlay W."/>
            <person name="Havenga M."/>
            <person name="Kolarik M."/>
            <person name="Menzies J.G."/>
            <person name="Naidoo K."/>
            <person name="Pochopski O."/>
            <person name="Shoukouhi P."/>
            <person name="Santana Q.C."/>
            <person name="Seifert K.A."/>
            <person name="Soal N."/>
            <person name="Steenkamp E.T."/>
            <person name="Tatham C.T."/>
            <person name="van der Nest M.A."/>
            <person name="Wingfield M.J."/>
        </authorList>
    </citation>
    <scope>NUCLEOTIDE SEQUENCE [LARGE SCALE GENOMIC DNA]</scope>
    <source>
        <strain evidence="2">CMW44962</strain>
    </source>
</reference>
<keyword evidence="3" id="KW-1185">Reference proteome</keyword>
<accession>A0A9W7SUL1</accession>
<name>A0A9W7SUL1_9PEZI</name>
<reference evidence="2 3" key="2">
    <citation type="journal article" date="2021" name="Curr. Genet.">
        <title>Genetic response to nitrogen starvation in the aggressive Eucalyptus foliar pathogen Teratosphaeria destructans.</title>
        <authorList>
            <person name="Havenga M."/>
            <person name="Wingfield B.D."/>
            <person name="Wingfield M.J."/>
            <person name="Dreyer L.L."/>
            <person name="Roets F."/>
            <person name="Aylward J."/>
        </authorList>
    </citation>
    <scope>NUCLEOTIDE SEQUENCE [LARGE SCALE GENOMIC DNA]</scope>
    <source>
        <strain evidence="2">CMW44962</strain>
    </source>
</reference>
<evidence type="ECO:0000313" key="2">
    <source>
        <dbReference type="EMBL" id="KAH9831036.1"/>
    </source>
</evidence>
<dbReference type="EMBL" id="RIBY02001225">
    <property type="protein sequence ID" value="KAH9831036.1"/>
    <property type="molecule type" value="Genomic_DNA"/>
</dbReference>
<proteinExistence type="predicted"/>
<keyword evidence="1" id="KW-1133">Transmembrane helix</keyword>
<dbReference type="AlphaFoldDB" id="A0A9W7SUL1"/>
<evidence type="ECO:0000256" key="1">
    <source>
        <dbReference type="SAM" id="Phobius"/>
    </source>
</evidence>
<evidence type="ECO:0000313" key="3">
    <source>
        <dbReference type="Proteomes" id="UP001138500"/>
    </source>
</evidence>
<gene>
    <name evidence="2" type="ORF">Tdes44962_MAKER08970</name>
</gene>
<organism evidence="2 3">
    <name type="scientific">Teratosphaeria destructans</name>
    <dbReference type="NCBI Taxonomy" id="418781"/>
    <lineage>
        <taxon>Eukaryota</taxon>
        <taxon>Fungi</taxon>
        <taxon>Dikarya</taxon>
        <taxon>Ascomycota</taxon>
        <taxon>Pezizomycotina</taxon>
        <taxon>Dothideomycetes</taxon>
        <taxon>Dothideomycetidae</taxon>
        <taxon>Mycosphaerellales</taxon>
        <taxon>Teratosphaeriaceae</taxon>
        <taxon>Teratosphaeria</taxon>
    </lineage>
</organism>
<keyword evidence="1" id="KW-0812">Transmembrane</keyword>
<dbReference type="Proteomes" id="UP001138500">
    <property type="component" value="Unassembled WGS sequence"/>
</dbReference>
<sequence>MGNSESTLKTSAMHDQHAAAALAEAKRTNDLLANIMLLTAGTALLTAFLMLRKHPAALTDQTG</sequence>
<feature type="transmembrane region" description="Helical" evidence="1">
    <location>
        <begin position="31"/>
        <end position="51"/>
    </location>
</feature>